<feature type="transmembrane region" description="Helical" evidence="1">
    <location>
        <begin position="164"/>
        <end position="181"/>
    </location>
</feature>
<feature type="domain" description="CAAX prenyl protease 2/Lysostaphin resistance protein A-like" evidence="2">
    <location>
        <begin position="166"/>
        <end position="254"/>
    </location>
</feature>
<dbReference type="InterPro" id="IPR052710">
    <property type="entry name" value="CAAX_protease"/>
</dbReference>
<sequence length="325" mass="36467">MKGFISKGLHPFWVILLLLAFMIGGYFVATFLVTLLADWFFGVGIFELMDVAANPASHPQGPNVMLLLQGVLQFISFIIGPLILLRVLGYDISSYLSWKVSPSFLLVLLSGLLVVLIMPANSAIINWNANLNFPDFMEGFERWAREQEDSLAEVMKLITRFDTVSSLLIGLVVFAVIPAVGEELVFRGIVQRQFLSWLGNPHVAIWLAAIIFGAIHVQFFGFFPRVLLGALFGYLYFWSGRIIIPIVAHFVNNGFTVFMLYLNQTRTIEADIESTEAMPLYAIAISLILSAAVIYFLYQRFSGLPVRPESATEVTEEEQSHHYNS</sequence>
<keyword evidence="3" id="KW-0378">Hydrolase</keyword>
<feature type="transmembrane region" description="Helical" evidence="1">
    <location>
        <begin position="280"/>
        <end position="298"/>
    </location>
</feature>
<evidence type="ECO:0000313" key="3">
    <source>
        <dbReference type="EMBL" id="MFD2999735.1"/>
    </source>
</evidence>
<keyword evidence="4" id="KW-1185">Reference proteome</keyword>
<dbReference type="EMBL" id="JBHUOX010000003">
    <property type="protein sequence ID" value="MFD2999735.1"/>
    <property type="molecule type" value="Genomic_DNA"/>
</dbReference>
<keyword evidence="1" id="KW-0812">Transmembrane</keyword>
<keyword evidence="1" id="KW-1133">Transmembrane helix</keyword>
<dbReference type="GO" id="GO:0016787">
    <property type="term" value="F:hydrolase activity"/>
    <property type="evidence" value="ECO:0007669"/>
    <property type="project" value="UniProtKB-KW"/>
</dbReference>
<dbReference type="Proteomes" id="UP001597641">
    <property type="component" value="Unassembled WGS sequence"/>
</dbReference>
<evidence type="ECO:0000259" key="2">
    <source>
        <dbReference type="Pfam" id="PF02517"/>
    </source>
</evidence>
<feature type="transmembrane region" description="Helical" evidence="1">
    <location>
        <begin position="201"/>
        <end position="223"/>
    </location>
</feature>
<dbReference type="Pfam" id="PF02517">
    <property type="entry name" value="Rce1-like"/>
    <property type="match status" value="1"/>
</dbReference>
<protein>
    <submittedName>
        <fullName evidence="3">CPBP family intramembrane glutamic endopeptidase</fullName>
        <ecNumber evidence="3">3.4.-.-</ecNumber>
    </submittedName>
</protein>
<dbReference type="RefSeq" id="WP_377481911.1">
    <property type="nucleotide sequence ID" value="NZ_JBHUOX010000003.1"/>
</dbReference>
<keyword evidence="1" id="KW-0472">Membrane</keyword>
<feature type="transmembrane region" description="Helical" evidence="1">
    <location>
        <begin position="104"/>
        <end position="127"/>
    </location>
</feature>
<dbReference type="InterPro" id="IPR003675">
    <property type="entry name" value="Rce1/LyrA-like_dom"/>
</dbReference>
<accession>A0ABW6BPT9</accession>
<feature type="transmembrane region" description="Helical" evidence="1">
    <location>
        <begin position="64"/>
        <end position="84"/>
    </location>
</feature>
<feature type="transmembrane region" description="Helical" evidence="1">
    <location>
        <begin position="235"/>
        <end position="260"/>
    </location>
</feature>
<evidence type="ECO:0000313" key="4">
    <source>
        <dbReference type="Proteomes" id="UP001597641"/>
    </source>
</evidence>
<gene>
    <name evidence="3" type="ORF">ACFS7Z_05145</name>
</gene>
<organism evidence="3 4">
    <name type="scientific">Pontibacter toksunensis</name>
    <dbReference type="NCBI Taxonomy" id="1332631"/>
    <lineage>
        <taxon>Bacteria</taxon>
        <taxon>Pseudomonadati</taxon>
        <taxon>Bacteroidota</taxon>
        <taxon>Cytophagia</taxon>
        <taxon>Cytophagales</taxon>
        <taxon>Hymenobacteraceae</taxon>
        <taxon>Pontibacter</taxon>
    </lineage>
</organism>
<reference evidence="4" key="1">
    <citation type="journal article" date="2019" name="Int. J. Syst. Evol. Microbiol.">
        <title>The Global Catalogue of Microorganisms (GCM) 10K type strain sequencing project: providing services to taxonomists for standard genome sequencing and annotation.</title>
        <authorList>
            <consortium name="The Broad Institute Genomics Platform"/>
            <consortium name="The Broad Institute Genome Sequencing Center for Infectious Disease"/>
            <person name="Wu L."/>
            <person name="Ma J."/>
        </authorList>
    </citation>
    <scope>NUCLEOTIDE SEQUENCE [LARGE SCALE GENOMIC DNA]</scope>
    <source>
        <strain evidence="4">KCTC 23984</strain>
    </source>
</reference>
<dbReference type="EC" id="3.4.-.-" evidence="3"/>
<dbReference type="PANTHER" id="PTHR36435">
    <property type="entry name" value="SLR1288 PROTEIN"/>
    <property type="match status" value="1"/>
</dbReference>
<comment type="caution">
    <text evidence="3">The sequence shown here is derived from an EMBL/GenBank/DDBJ whole genome shotgun (WGS) entry which is preliminary data.</text>
</comment>
<evidence type="ECO:0000256" key="1">
    <source>
        <dbReference type="SAM" id="Phobius"/>
    </source>
</evidence>
<name>A0ABW6BPT9_9BACT</name>
<dbReference type="PANTHER" id="PTHR36435:SF1">
    <property type="entry name" value="CAAX AMINO TERMINAL PROTEASE FAMILY PROTEIN"/>
    <property type="match status" value="1"/>
</dbReference>
<feature type="transmembrane region" description="Helical" evidence="1">
    <location>
        <begin position="12"/>
        <end position="33"/>
    </location>
</feature>
<proteinExistence type="predicted"/>